<dbReference type="STRING" id="290338.CKO_03374"/>
<reference evidence="1 2" key="1">
    <citation type="submission" date="2007-08" db="EMBL/GenBank/DDBJ databases">
        <authorList>
            <consortium name="The Citrobacter koseri Genome Sequencing Project"/>
            <person name="McClelland M."/>
            <person name="Sanderson E.K."/>
            <person name="Porwollik S."/>
            <person name="Spieth J."/>
            <person name="Clifton W.S."/>
            <person name="Latreille P."/>
            <person name="Courtney L."/>
            <person name="Wang C."/>
            <person name="Pepin K."/>
            <person name="Bhonagiri V."/>
            <person name="Nash W."/>
            <person name="Johnson M."/>
            <person name="Thiruvilangam P."/>
            <person name="Wilson R."/>
        </authorList>
    </citation>
    <scope>NUCLEOTIDE SEQUENCE [LARGE SCALE GENOMIC DNA]</scope>
    <source>
        <strain evidence="2">ATCC BAA-895 / CDC 4225-83 / SGSC4696</strain>
    </source>
</reference>
<dbReference type="HOGENOM" id="CLU_2951954_0_0_6"/>
<protein>
    <submittedName>
        <fullName evidence="1">Uncharacterized protein</fullName>
    </submittedName>
</protein>
<accession>A8ALU4</accession>
<proteinExistence type="predicted"/>
<evidence type="ECO:0000313" key="1">
    <source>
        <dbReference type="EMBL" id="ABV14457.1"/>
    </source>
</evidence>
<dbReference type="EMBL" id="CP000822">
    <property type="protein sequence ID" value="ABV14457.1"/>
    <property type="molecule type" value="Genomic_DNA"/>
</dbReference>
<keyword evidence="2" id="KW-1185">Reference proteome</keyword>
<name>A8ALU4_CITK8</name>
<gene>
    <name evidence="1" type="ordered locus">CKO_03374</name>
</gene>
<organism evidence="1 2">
    <name type="scientific">Citrobacter koseri (strain ATCC BAA-895 / CDC 4225-83 / SGSC4696)</name>
    <dbReference type="NCBI Taxonomy" id="290338"/>
    <lineage>
        <taxon>Bacteria</taxon>
        <taxon>Pseudomonadati</taxon>
        <taxon>Pseudomonadota</taxon>
        <taxon>Gammaproteobacteria</taxon>
        <taxon>Enterobacterales</taxon>
        <taxon>Enterobacteriaceae</taxon>
        <taxon>Citrobacter</taxon>
    </lineage>
</organism>
<dbReference type="Proteomes" id="UP000008148">
    <property type="component" value="Chromosome"/>
</dbReference>
<evidence type="ECO:0000313" key="2">
    <source>
        <dbReference type="Proteomes" id="UP000008148"/>
    </source>
</evidence>
<dbReference type="KEGG" id="cko:CKO_03374"/>
<sequence>MTTRWGRNPRHQGGHEKFFLRKTIIFFTGHMENTSAGATVKPFSSVIVITRGNISFSPY</sequence>
<dbReference type="AlphaFoldDB" id="A8ALU4"/>